<accession>A0A9X8DRR0</accession>
<dbReference type="AlphaFoldDB" id="A0A9X8DRR0"/>
<evidence type="ECO:0000313" key="2">
    <source>
        <dbReference type="Proteomes" id="UP000275652"/>
    </source>
</evidence>
<organism evidence="1 2">
    <name type="scientific">Aphanomyces astaci</name>
    <name type="common">Crayfish plague agent</name>
    <dbReference type="NCBI Taxonomy" id="112090"/>
    <lineage>
        <taxon>Eukaryota</taxon>
        <taxon>Sar</taxon>
        <taxon>Stramenopiles</taxon>
        <taxon>Oomycota</taxon>
        <taxon>Saprolegniomycetes</taxon>
        <taxon>Saprolegniales</taxon>
        <taxon>Verrucalvaceae</taxon>
        <taxon>Aphanomyces</taxon>
    </lineage>
</organism>
<name>A0A9X8DRR0_APHAT</name>
<evidence type="ECO:0000313" key="1">
    <source>
        <dbReference type="EMBL" id="RLO02477.1"/>
    </source>
</evidence>
<gene>
    <name evidence="1" type="ORF">DYB28_014213</name>
</gene>
<comment type="caution">
    <text evidence="1">The sequence shown here is derived from an EMBL/GenBank/DDBJ whole genome shotgun (WGS) entry which is preliminary data.</text>
</comment>
<dbReference type="Proteomes" id="UP000275652">
    <property type="component" value="Unassembled WGS sequence"/>
</dbReference>
<dbReference type="EMBL" id="QUTI01033457">
    <property type="protein sequence ID" value="RLO02477.1"/>
    <property type="molecule type" value="Genomic_DNA"/>
</dbReference>
<proteinExistence type="predicted"/>
<protein>
    <submittedName>
        <fullName evidence="1">Uncharacterized protein</fullName>
    </submittedName>
</protein>
<sequence>MPRMLTRLYMQKASGIKDAVGTESWTKTREGVREDILFLPAKPVVRKRAAGLEVLGAEPGMTHTVDTLHLTHEQLTIPVYRKVGVAAGLG</sequence>
<reference evidence="1 2" key="1">
    <citation type="journal article" date="2018" name="J. Invertebr. Pathol.">
        <title>New genotyping method for the causative agent of crayfish plague (Aphanomyces astaci) based on whole genome data.</title>
        <authorList>
            <person name="Minardi D."/>
            <person name="Studholme D.J."/>
            <person name="van der Giezen M."/>
            <person name="Pretto T."/>
            <person name="Oidtmann B."/>
        </authorList>
    </citation>
    <scope>NUCLEOTIDE SEQUENCE [LARGE SCALE GENOMIC DNA]</scope>
    <source>
        <strain evidence="1 2">KB13</strain>
    </source>
</reference>